<dbReference type="SUPFAM" id="SSF53335">
    <property type="entry name" value="S-adenosyl-L-methionine-dependent methyltransferases"/>
    <property type="match status" value="1"/>
</dbReference>
<keyword evidence="1 7" id="KW-0489">Methyltransferase</keyword>
<keyword evidence="4 5" id="KW-0819">tRNA processing</keyword>
<evidence type="ECO:0000256" key="4">
    <source>
        <dbReference type="ARBA" id="ARBA00022694"/>
    </source>
</evidence>
<proteinExistence type="inferred from homology"/>
<keyword evidence="3 5" id="KW-0949">S-adenosyl-L-methionine</keyword>
<evidence type="ECO:0000259" key="6">
    <source>
        <dbReference type="PROSITE" id="PS51684"/>
    </source>
</evidence>
<dbReference type="STRING" id="487685.SAMN04488696_0969"/>
<evidence type="ECO:0000256" key="1">
    <source>
        <dbReference type="ARBA" id="ARBA00022603"/>
    </source>
</evidence>
<sequence length="337" mass="38283">MRKVIRVPIEEAESLRLEIASSGRLDQDRRIKVIEQEERFLEIPVTEDIEGFETYLQEEPIFYNKWRSLEDRMKGIVPKDEIDLLPSGWQILGEIIVITIDPKIEHLKERVAEGLLQMYPTCSTVIRDLGISGQFRLPQREIIIGETTETINKENGCLFKLDVTKVMFSKGNLHEKALMSNIGANETIIDMFAGIGYFTIPMAVHARPEKIIAIEINPQSYAYLKENIALNHVEHIVEALNGDCAQLTPKGVADRVIMGYVNTTHHYLDQGIAALKESGGILHYHETTPESLLFERPVERIKQAASKAGRDVEILECRKIKKYSPGVWHVVVDARIS</sequence>
<comment type="subcellular location">
    <subcellularLocation>
        <location evidence="5">Cytoplasm</location>
    </subcellularLocation>
</comment>
<dbReference type="GO" id="GO:0008175">
    <property type="term" value="F:tRNA methyltransferase activity"/>
    <property type="evidence" value="ECO:0007669"/>
    <property type="project" value="TreeGrafter"/>
</dbReference>
<evidence type="ECO:0000256" key="2">
    <source>
        <dbReference type="ARBA" id="ARBA00022679"/>
    </source>
</evidence>
<protein>
    <recommendedName>
        <fullName evidence="5">tRNA(Phe) (4-demethylwyosine(37)-C(7)) aminocarboxypropyltransferase</fullName>
        <ecNumber evidence="5">2.5.1.114</ecNumber>
    </recommendedName>
    <alternativeName>
        <fullName evidence="5">tRNA wyosine derivatives biosynthesis protein Taw2</fullName>
    </alternativeName>
</protein>
<accession>A0A1I4PYS7</accession>
<dbReference type="EC" id="2.5.1.114" evidence="5"/>
<dbReference type="InterPro" id="IPR040601">
    <property type="entry name" value="Trm5a/b_N"/>
</dbReference>
<comment type="similarity">
    <text evidence="5">Belongs to the class I-like SAM-binding methyltransferase superfamily. TRM5/TYW2 family.</text>
</comment>
<dbReference type="HAMAP" id="MF_01922">
    <property type="entry name" value="TYW2_archaea"/>
    <property type="match status" value="1"/>
</dbReference>
<dbReference type="GO" id="GO:0005737">
    <property type="term" value="C:cytoplasm"/>
    <property type="evidence" value="ECO:0007669"/>
    <property type="project" value="UniProtKB-SubCell"/>
</dbReference>
<gene>
    <name evidence="5" type="primary">taw2</name>
    <name evidence="7" type="ORF">SAMN04488696_0969</name>
</gene>
<organism evidence="7 8">
    <name type="scientific">Methanolobus profundi</name>
    <dbReference type="NCBI Taxonomy" id="487685"/>
    <lineage>
        <taxon>Archaea</taxon>
        <taxon>Methanobacteriati</taxon>
        <taxon>Methanobacteriota</taxon>
        <taxon>Stenosarchaea group</taxon>
        <taxon>Methanomicrobia</taxon>
        <taxon>Methanosarcinales</taxon>
        <taxon>Methanosarcinaceae</taxon>
        <taxon>Methanolobus</taxon>
    </lineage>
</organism>
<dbReference type="GO" id="GO:0030488">
    <property type="term" value="P:tRNA methylation"/>
    <property type="evidence" value="ECO:0007669"/>
    <property type="project" value="TreeGrafter"/>
</dbReference>
<dbReference type="Gene3D" id="3.30.70.2580">
    <property type="match status" value="1"/>
</dbReference>
<reference evidence="8" key="1">
    <citation type="submission" date="2016-10" db="EMBL/GenBank/DDBJ databases">
        <authorList>
            <person name="Varghese N."/>
            <person name="Submissions S."/>
        </authorList>
    </citation>
    <scope>NUCLEOTIDE SEQUENCE [LARGE SCALE GENOMIC DNA]</scope>
    <source>
        <strain evidence="8">Mob M</strain>
    </source>
</reference>
<dbReference type="InterPro" id="IPR030382">
    <property type="entry name" value="MeTrfase_TRM5/TYW2"/>
</dbReference>
<keyword evidence="5" id="KW-0963">Cytoplasm</keyword>
<feature type="binding site" evidence="5">
    <location>
        <position position="169"/>
    </location>
    <ligand>
        <name>S-adenosyl-L-methionine</name>
        <dbReference type="ChEBI" id="CHEBI:59789"/>
    </ligand>
</feature>
<dbReference type="InterPro" id="IPR029063">
    <property type="entry name" value="SAM-dependent_MTases_sf"/>
</dbReference>
<comment type="catalytic activity">
    <reaction evidence="5">
        <text>4-demethylwyosine(37) in tRNA(Phe) + S-adenosyl-L-methionine = 4-demethyl-7-[(3S)-3-amino-3-carboxypropyl]wyosine(37) in tRNA(Phe) + S-methyl-5'-thioadenosine + H(+)</text>
        <dbReference type="Rhea" id="RHEA:36355"/>
        <dbReference type="Rhea" id="RHEA-COMP:10164"/>
        <dbReference type="Rhea" id="RHEA-COMP:10378"/>
        <dbReference type="ChEBI" id="CHEBI:15378"/>
        <dbReference type="ChEBI" id="CHEBI:17509"/>
        <dbReference type="ChEBI" id="CHEBI:59789"/>
        <dbReference type="ChEBI" id="CHEBI:64315"/>
        <dbReference type="ChEBI" id="CHEBI:73550"/>
        <dbReference type="EC" id="2.5.1.114"/>
    </reaction>
</comment>
<dbReference type="CDD" id="cd02440">
    <property type="entry name" value="AdoMet_MTases"/>
    <property type="match status" value="1"/>
</dbReference>
<dbReference type="InterPro" id="IPR056743">
    <property type="entry name" value="TRM5-TYW2-like_MTfase"/>
</dbReference>
<feature type="binding site" evidence="5">
    <location>
        <position position="215"/>
    </location>
    <ligand>
        <name>S-adenosyl-L-methionine</name>
        <dbReference type="ChEBI" id="CHEBI:59789"/>
    </ligand>
</feature>
<dbReference type="Gene3D" id="3.40.50.150">
    <property type="entry name" value="Vaccinia Virus protein VP39"/>
    <property type="match status" value="1"/>
</dbReference>
<dbReference type="Pfam" id="PF25133">
    <property type="entry name" value="TYW2_N_2"/>
    <property type="match status" value="1"/>
</dbReference>
<evidence type="ECO:0000313" key="7">
    <source>
        <dbReference type="EMBL" id="SFM32525.1"/>
    </source>
</evidence>
<evidence type="ECO:0000256" key="5">
    <source>
        <dbReference type="HAMAP-Rule" id="MF_01922"/>
    </source>
</evidence>
<comment type="function">
    <text evidence="5">S-adenosyl-L-methionine-dependent transferase that acts as a component of the wyosine derivatives biosynthesis pathway. Catalyzes the transfer of the alpha-amino-alpha-carboxypropyl (acp) group from S-adenosyl-L-methionine to 4-demethylwyosine (imG-14), forming 7-aminocarboxypropyl-demethylwyosine (wybutosine-86) at position 37 of tRNA(Phe).</text>
</comment>
<keyword evidence="8" id="KW-1185">Reference proteome</keyword>
<dbReference type="OrthoDB" id="8079at2157"/>
<dbReference type="InterPro" id="IPR030867">
    <property type="entry name" value="TYW2_archaea"/>
</dbReference>
<dbReference type="RefSeq" id="WP_091933808.1">
    <property type="nucleotide sequence ID" value="NZ_FOUJ01000001.1"/>
</dbReference>
<dbReference type="FunFam" id="3.40.50.150:FF:000131">
    <property type="entry name" value="tRNA wybutosine-synthesizing protein 2/3/4"/>
    <property type="match status" value="1"/>
</dbReference>
<dbReference type="GO" id="GO:0102522">
    <property type="term" value="F:tRNA 4-demethylwyosine alpha-amino-alpha-carboxypropyltransferase activity"/>
    <property type="evidence" value="ECO:0007669"/>
    <property type="project" value="UniProtKB-EC"/>
</dbReference>
<dbReference type="InterPro" id="IPR056744">
    <property type="entry name" value="TRM5/TYW2-like_N"/>
</dbReference>
<feature type="binding site" evidence="5">
    <location>
        <position position="176"/>
    </location>
    <ligand>
        <name>S-adenosyl-L-methionine</name>
        <dbReference type="ChEBI" id="CHEBI:59789"/>
    </ligand>
</feature>
<evidence type="ECO:0000256" key="3">
    <source>
        <dbReference type="ARBA" id="ARBA00022691"/>
    </source>
</evidence>
<dbReference type="Proteomes" id="UP000198535">
    <property type="component" value="Unassembled WGS sequence"/>
</dbReference>
<dbReference type="Gene3D" id="3.30.300.110">
    <property type="entry name" value="Met-10+ protein-like domains"/>
    <property type="match status" value="1"/>
</dbReference>
<dbReference type="PANTHER" id="PTHR23245">
    <property type="entry name" value="TRNA METHYLTRANSFERASE"/>
    <property type="match status" value="1"/>
</dbReference>
<dbReference type="Pfam" id="PF18093">
    <property type="entry name" value="Trm5_N"/>
    <property type="match status" value="1"/>
</dbReference>
<dbReference type="EMBL" id="FOUJ01000001">
    <property type="protein sequence ID" value="SFM32525.1"/>
    <property type="molecule type" value="Genomic_DNA"/>
</dbReference>
<name>A0A1I4PYS7_9EURY</name>
<evidence type="ECO:0000313" key="8">
    <source>
        <dbReference type="Proteomes" id="UP000198535"/>
    </source>
</evidence>
<dbReference type="AlphaFoldDB" id="A0A1I4PYS7"/>
<keyword evidence="2 5" id="KW-0808">Transferase</keyword>
<dbReference type="PROSITE" id="PS51684">
    <property type="entry name" value="SAM_MT_TRM5_TYW2"/>
    <property type="match status" value="1"/>
</dbReference>
<dbReference type="Pfam" id="PF02475">
    <property type="entry name" value="TRM5-TYW2_MTfase"/>
    <property type="match status" value="1"/>
</dbReference>
<dbReference type="PANTHER" id="PTHR23245:SF41">
    <property type="entry name" value="TRNA(PHE) (4-DEMETHYLWYOSINE(37)-C(7)) AMINOCARBOXYPROPYLTRANSFERASE"/>
    <property type="match status" value="1"/>
</dbReference>
<comment type="caution">
    <text evidence="5">Lacks conserved residue(s) required for the propagation of feature annotation.</text>
</comment>
<feature type="domain" description="SAM-dependent methyltransferase TRM5/TYW2-type" evidence="6">
    <location>
        <begin position="89"/>
        <end position="337"/>
    </location>
</feature>